<dbReference type="GO" id="GO:0051603">
    <property type="term" value="P:proteolysis involved in protein catabolic process"/>
    <property type="evidence" value="ECO:0007669"/>
    <property type="project" value="TreeGrafter"/>
</dbReference>
<organism evidence="13 14">
    <name type="scientific">Funneliformis mosseae</name>
    <name type="common">Endomycorrhizal fungus</name>
    <name type="synonym">Glomus mosseae</name>
    <dbReference type="NCBI Taxonomy" id="27381"/>
    <lineage>
        <taxon>Eukaryota</taxon>
        <taxon>Fungi</taxon>
        <taxon>Fungi incertae sedis</taxon>
        <taxon>Mucoromycota</taxon>
        <taxon>Glomeromycotina</taxon>
        <taxon>Glomeromycetes</taxon>
        <taxon>Glomerales</taxon>
        <taxon>Glomeraceae</taxon>
        <taxon>Funneliformis</taxon>
    </lineage>
</organism>
<evidence type="ECO:0000256" key="5">
    <source>
        <dbReference type="ARBA" id="ARBA00022833"/>
    </source>
</evidence>
<accession>A0A9N8WC17</accession>
<evidence type="ECO:0000256" key="3">
    <source>
        <dbReference type="ARBA" id="ARBA00022723"/>
    </source>
</evidence>
<dbReference type="PROSITE" id="PS00143">
    <property type="entry name" value="INSULINASE"/>
    <property type="match status" value="1"/>
</dbReference>
<dbReference type="GO" id="GO:0005829">
    <property type="term" value="C:cytosol"/>
    <property type="evidence" value="ECO:0007669"/>
    <property type="project" value="TreeGrafter"/>
</dbReference>
<dbReference type="GO" id="GO:0004222">
    <property type="term" value="F:metalloendopeptidase activity"/>
    <property type="evidence" value="ECO:0007669"/>
    <property type="project" value="InterPro"/>
</dbReference>
<dbReference type="Pfam" id="PF05193">
    <property type="entry name" value="Peptidase_M16_C"/>
    <property type="match status" value="1"/>
</dbReference>
<dbReference type="InterPro" id="IPR001431">
    <property type="entry name" value="Pept_M16_Zn_BS"/>
</dbReference>
<dbReference type="AlphaFoldDB" id="A0A9N8WC17"/>
<dbReference type="InterPro" id="IPR011249">
    <property type="entry name" value="Metalloenz_LuxS/M16"/>
</dbReference>
<dbReference type="PANTHER" id="PTHR43690">
    <property type="entry name" value="NARDILYSIN"/>
    <property type="match status" value="1"/>
</dbReference>
<feature type="domain" description="Peptidase M16 middle/third" evidence="11">
    <location>
        <begin position="395"/>
        <end position="677"/>
    </location>
</feature>
<keyword evidence="8" id="KW-0175">Coiled coil</keyword>
<dbReference type="Pfam" id="PF16187">
    <property type="entry name" value="Peptidase_M16_M"/>
    <property type="match status" value="1"/>
</dbReference>
<proteinExistence type="inferred from homology"/>
<dbReference type="EMBL" id="CAJVPP010000433">
    <property type="protein sequence ID" value="CAG8482149.1"/>
    <property type="molecule type" value="Genomic_DNA"/>
</dbReference>
<dbReference type="InterPro" id="IPR050626">
    <property type="entry name" value="Peptidase_M16"/>
</dbReference>
<dbReference type="PANTHER" id="PTHR43690:SF18">
    <property type="entry name" value="INSULIN-DEGRADING ENZYME-RELATED"/>
    <property type="match status" value="1"/>
</dbReference>
<dbReference type="FunFam" id="3.30.830.10:FF:000005">
    <property type="entry name" value="nardilysin isoform X1"/>
    <property type="match status" value="1"/>
</dbReference>
<dbReference type="GO" id="GO:0005739">
    <property type="term" value="C:mitochondrion"/>
    <property type="evidence" value="ECO:0007669"/>
    <property type="project" value="TreeGrafter"/>
</dbReference>
<dbReference type="Gene3D" id="3.30.830.10">
    <property type="entry name" value="Metalloenzyme, LuxS/M16 peptidase-like"/>
    <property type="match status" value="4"/>
</dbReference>
<keyword evidence="14" id="KW-1185">Reference proteome</keyword>
<evidence type="ECO:0000256" key="1">
    <source>
        <dbReference type="ARBA" id="ARBA00007261"/>
    </source>
</evidence>
<evidence type="ECO:0000259" key="9">
    <source>
        <dbReference type="Pfam" id="PF00675"/>
    </source>
</evidence>
<reference evidence="13" key="1">
    <citation type="submission" date="2021-06" db="EMBL/GenBank/DDBJ databases">
        <authorList>
            <person name="Kallberg Y."/>
            <person name="Tangrot J."/>
            <person name="Rosling A."/>
        </authorList>
    </citation>
    <scope>NUCLEOTIDE SEQUENCE</scope>
    <source>
        <strain evidence="13">87-6 pot B 2015</strain>
    </source>
</reference>
<dbReference type="Proteomes" id="UP000789375">
    <property type="component" value="Unassembled WGS sequence"/>
</dbReference>
<evidence type="ECO:0000313" key="13">
    <source>
        <dbReference type="EMBL" id="CAG8482149.1"/>
    </source>
</evidence>
<dbReference type="InterPro" id="IPR032632">
    <property type="entry name" value="Peptidase_M16_M"/>
</dbReference>
<evidence type="ECO:0000256" key="6">
    <source>
        <dbReference type="ARBA" id="ARBA00023049"/>
    </source>
</evidence>
<evidence type="ECO:0000256" key="7">
    <source>
        <dbReference type="RuleBase" id="RU004447"/>
    </source>
</evidence>
<name>A0A9N8WC17_FUNMO</name>
<keyword evidence="6" id="KW-0482">Metalloprotease</keyword>
<dbReference type="FunFam" id="3.30.830.10:FF:000003">
    <property type="entry name" value="Insulin-degrading enzyme"/>
    <property type="match status" value="1"/>
</dbReference>
<feature type="domain" description="Coenzyme PQQ synthesis protein F-like C-terminal lobe" evidence="12">
    <location>
        <begin position="783"/>
        <end position="881"/>
    </location>
</feature>
<keyword evidence="2" id="KW-0645">Protease</keyword>
<comment type="similarity">
    <text evidence="1 7">Belongs to the peptidase M16 family.</text>
</comment>
<evidence type="ECO:0000313" key="14">
    <source>
        <dbReference type="Proteomes" id="UP000789375"/>
    </source>
</evidence>
<keyword evidence="5" id="KW-0862">Zinc</keyword>
<gene>
    <name evidence="13" type="ORF">FMOSSE_LOCUS3082</name>
</gene>
<evidence type="ECO:0000259" key="12">
    <source>
        <dbReference type="Pfam" id="PF22456"/>
    </source>
</evidence>
<dbReference type="FunFam" id="3.30.830.10:FF:000004">
    <property type="entry name" value="Putative insulin-degrading enzyme"/>
    <property type="match status" value="1"/>
</dbReference>
<dbReference type="InterPro" id="IPR054734">
    <property type="entry name" value="PqqF-like_C_4"/>
</dbReference>
<feature type="coiled-coil region" evidence="8">
    <location>
        <begin position="993"/>
        <end position="1047"/>
    </location>
</feature>
<dbReference type="GO" id="GO:0043171">
    <property type="term" value="P:peptide catabolic process"/>
    <property type="evidence" value="ECO:0007669"/>
    <property type="project" value="TreeGrafter"/>
</dbReference>
<comment type="caution">
    <text evidence="13">The sequence shown here is derived from an EMBL/GenBank/DDBJ whole genome shotgun (WGS) entry which is preliminary data.</text>
</comment>
<evidence type="ECO:0000256" key="8">
    <source>
        <dbReference type="SAM" id="Coils"/>
    </source>
</evidence>
<evidence type="ECO:0000259" key="11">
    <source>
        <dbReference type="Pfam" id="PF16187"/>
    </source>
</evidence>
<dbReference type="Pfam" id="PF00675">
    <property type="entry name" value="Peptidase_M16"/>
    <property type="match status" value="1"/>
</dbReference>
<feature type="domain" description="Peptidase M16 N-terminal" evidence="9">
    <location>
        <begin position="50"/>
        <end position="186"/>
    </location>
</feature>
<keyword evidence="3" id="KW-0479">Metal-binding</keyword>
<dbReference type="SUPFAM" id="SSF63411">
    <property type="entry name" value="LuxS/MPP-like metallohydrolase"/>
    <property type="match status" value="4"/>
</dbReference>
<dbReference type="Pfam" id="PF22456">
    <property type="entry name" value="PqqF-like_C_4"/>
    <property type="match status" value="1"/>
</dbReference>
<keyword evidence="4" id="KW-0378">Hydrolase</keyword>
<evidence type="ECO:0000259" key="10">
    <source>
        <dbReference type="Pfam" id="PF05193"/>
    </source>
</evidence>
<dbReference type="InterPro" id="IPR011765">
    <property type="entry name" value="Pept_M16_N"/>
</dbReference>
<dbReference type="GO" id="GO:0046872">
    <property type="term" value="F:metal ion binding"/>
    <property type="evidence" value="ECO:0007669"/>
    <property type="project" value="UniProtKB-KW"/>
</dbReference>
<dbReference type="InterPro" id="IPR007863">
    <property type="entry name" value="Peptidase_M16_C"/>
</dbReference>
<protein>
    <submittedName>
        <fullName evidence="13">9725_t:CDS:1</fullName>
    </submittedName>
</protein>
<feature type="domain" description="Peptidase M16 C-terminal" evidence="10">
    <location>
        <begin position="212"/>
        <end position="386"/>
    </location>
</feature>
<evidence type="ECO:0000256" key="2">
    <source>
        <dbReference type="ARBA" id="ARBA00022670"/>
    </source>
</evidence>
<evidence type="ECO:0000256" key="4">
    <source>
        <dbReference type="ARBA" id="ARBA00022801"/>
    </source>
</evidence>
<sequence>MDASSFKNLPPHFAISQDKSHAVLSVPIEKSSNDDRSYRLIRLNNELEALLIHDAKTDYSSAALDVRVGSLCDPENLQGLAHFCEHLLFMGTEKYPRENTYSEDLSTHGGHSNASTGPDHTNYYFEVRSEFLDVTLDQFSQFFIAPLFNPSCTERELLAVDSENNKNLQSDIWRMIQMEKLLMNPKHPFSKFGTGNLETLRDNPIKQGLNIRDELLKFHDKYYSANIMKLAVLGKESLDQLSQWVVEKFSAVKNKNISVPTFEDNPLTENELLRQAFIKPVKDVHNLNLTLPFPDQRMLFRTQPGKYLSHLIGHEGVGSILSLLKKKGWANGLGAGTKQVSGFGLYKIYIDLTETGLANYEDVVVHVFQYIEMLRRDGAQESVFREVEELSEISFKFEEKSSPSRYASNLSNLMHRPFPREWVLSGASLLREYNPQLINESLESLRPDKFILALISQSFTGLDQREKWYGTEYKVEPLSDKLIQDLKNIKPHDDLKLPPPNEFIPTNFQTHKIEVATPSKSPNLIRNTQICRLWHKKDDTFWVPKASVNIKLRSPIAYITPLNCVKTQLFIELLKDALNEYSYNAEIAGLSYSLDTEQEGLLLSVDGYNDKLQVLLEKIVIKMKHFEVDPQRFLLIKEQLQRYYKNALFDSPHYHAMYYLSYVTQEKLWTNQEKLDALQEIKCEDIVVFYPELLSQLHIESLIHGNIFEDDAILMLHKVEEILQPKALQPSQIVGQRSVLIPSGKSYIHQRDVFDSNEVNSAIEYYIQVGDLLDKELRSKLSLLSKIAYEPCFDQLRTKEQLGYIVSSGLRKRARSLGFRVIVQSVKDTIHLENRIESFLMKLRRDIEEMPEQEYQHQVQALISKKLEKPKKLFQESNRYWPQILSGNYDFEQADTDAEELRKITKQDLLEFYDKYINPTSQSYKKLSVHLRSQKTSSKSLKRPIDVNHLHKCLSSHGLITITIQDLQSFVNSQTTSELDGPDLEILLKNVLIDQTKADENEIEELAKKLSNTYLNCDTSIVEEEVKEDKERKLEELELKLKEGNEMIDNVISWKNQMNLGPTPKPVVTF</sequence>